<name>A0A7J6TX49_PEROL</name>
<evidence type="ECO:0000313" key="3">
    <source>
        <dbReference type="EMBL" id="KAF4751517.1"/>
    </source>
</evidence>
<gene>
    <name evidence="2" type="ORF">FOZ62_027337</name>
    <name evidence="3" type="ORF">FOZ63_023263</name>
</gene>
<protein>
    <submittedName>
        <fullName evidence="2">Uncharacterized protein</fullName>
    </submittedName>
</protein>
<sequence>MNLPNELTSIILSERFFAVLFASTVLLTAILAGLDFAVTEAILGLSLVAVQRMFVQLATAEGSVDARPTLAELPAVCQRPRVLRPKERENCWFGSCRSDMCGDHVMGVRGCDRIRCLSA</sequence>
<organism evidence="2 5">
    <name type="scientific">Perkinsus olseni</name>
    <name type="common">Perkinsus atlanticus</name>
    <dbReference type="NCBI Taxonomy" id="32597"/>
    <lineage>
        <taxon>Eukaryota</taxon>
        <taxon>Sar</taxon>
        <taxon>Alveolata</taxon>
        <taxon>Perkinsozoa</taxon>
        <taxon>Perkinsea</taxon>
        <taxon>Perkinsida</taxon>
        <taxon>Perkinsidae</taxon>
        <taxon>Perkinsus</taxon>
    </lineage>
</organism>
<evidence type="ECO:0000313" key="5">
    <source>
        <dbReference type="Proteomes" id="UP000574390"/>
    </source>
</evidence>
<keyword evidence="1" id="KW-0812">Transmembrane</keyword>
<keyword evidence="1" id="KW-1133">Transmembrane helix</keyword>
<comment type="caution">
    <text evidence="2">The sequence shown here is derived from an EMBL/GenBank/DDBJ whole genome shotgun (WGS) entry which is preliminary data.</text>
</comment>
<dbReference type="EMBL" id="JABANO010006607">
    <property type="protein sequence ID" value="KAF4751517.1"/>
    <property type="molecule type" value="Genomic_DNA"/>
</dbReference>
<evidence type="ECO:0000313" key="2">
    <source>
        <dbReference type="EMBL" id="KAF4749994.1"/>
    </source>
</evidence>
<keyword evidence="1" id="KW-0472">Membrane</keyword>
<reference evidence="4 5" key="1">
    <citation type="submission" date="2020-04" db="EMBL/GenBank/DDBJ databases">
        <title>Perkinsus olseni comparative genomics.</title>
        <authorList>
            <person name="Bogema D.R."/>
        </authorList>
    </citation>
    <scope>NUCLEOTIDE SEQUENCE [LARGE SCALE GENOMIC DNA]</scope>
    <source>
        <strain evidence="2">ATCC PRA-205</strain>
        <strain evidence="3 4">ATCC PRA-207</strain>
    </source>
</reference>
<dbReference type="AlphaFoldDB" id="A0A7J6TX49"/>
<dbReference type="EMBL" id="JABANM010003961">
    <property type="protein sequence ID" value="KAF4749994.1"/>
    <property type="molecule type" value="Genomic_DNA"/>
</dbReference>
<proteinExistence type="predicted"/>
<accession>A0A7J6TX49</accession>
<keyword evidence="4" id="KW-1185">Reference proteome</keyword>
<dbReference type="Proteomes" id="UP000574390">
    <property type="component" value="Unassembled WGS sequence"/>
</dbReference>
<evidence type="ECO:0000313" key="4">
    <source>
        <dbReference type="Proteomes" id="UP000553632"/>
    </source>
</evidence>
<evidence type="ECO:0000256" key="1">
    <source>
        <dbReference type="SAM" id="Phobius"/>
    </source>
</evidence>
<dbReference type="Proteomes" id="UP000553632">
    <property type="component" value="Unassembled WGS sequence"/>
</dbReference>
<feature type="transmembrane region" description="Helical" evidence="1">
    <location>
        <begin position="16"/>
        <end position="43"/>
    </location>
</feature>